<feature type="compositionally biased region" description="Basic and acidic residues" evidence="1">
    <location>
        <begin position="276"/>
        <end position="285"/>
    </location>
</feature>
<feature type="compositionally biased region" description="Basic and acidic residues" evidence="1">
    <location>
        <begin position="103"/>
        <end position="119"/>
    </location>
</feature>
<proteinExistence type="predicted"/>
<dbReference type="GeneID" id="138928426"/>
<protein>
    <submittedName>
        <fullName evidence="3">Germ cell nuclear acidic protein-like</fullName>
    </submittedName>
</protein>
<feature type="region of interest" description="Disordered" evidence="1">
    <location>
        <begin position="208"/>
        <end position="339"/>
    </location>
</feature>
<name>A0ABM4GFW2_DROKI</name>
<gene>
    <name evidence="3" type="primary">LOC138928426</name>
</gene>
<sequence length="355" mass="38775">MSQPGGPGREPSSSPETSRARTRPRRAASSCAPPHRPDDDGLRAPPPTRGTSSHYTDANGRRIYDAPTNGFVSGRYTQYFADSFPDRHQSPSGSSDTEVYNPCDRDADYRSSSEERESPESDQEFVSDDEDEPPATYVEDVTDDEDEPRPTYSESSADDREDDDSVPPEGAQHYRYTGEDRPIVTFPASPEHLCILGADTRTVPEYARTCDDYGVPGNLAPTPSKPATTTQYDDPPQDIEMRDATPTTSDSSSRPHHPTGKAMEWESESSDDEESTDQRFRRKEPSLTLVPYQPLPKHAPVAAAPNRVTEEVDPNPVLEAATPPAATPRSSPLSAAMSMSSGTIGQLLDQMPAEA</sequence>
<feature type="compositionally biased region" description="Acidic residues" evidence="1">
    <location>
        <begin position="265"/>
        <end position="275"/>
    </location>
</feature>
<accession>A0ABM4GFW2</accession>
<feature type="region of interest" description="Disordered" evidence="1">
    <location>
        <begin position="1"/>
        <end position="185"/>
    </location>
</feature>
<feature type="compositionally biased region" description="Acidic residues" evidence="1">
    <location>
        <begin position="120"/>
        <end position="133"/>
    </location>
</feature>
<organism evidence="2 3">
    <name type="scientific">Drosophila kikkawai</name>
    <name type="common">Fruit fly</name>
    <dbReference type="NCBI Taxonomy" id="30033"/>
    <lineage>
        <taxon>Eukaryota</taxon>
        <taxon>Metazoa</taxon>
        <taxon>Ecdysozoa</taxon>
        <taxon>Arthropoda</taxon>
        <taxon>Hexapoda</taxon>
        <taxon>Insecta</taxon>
        <taxon>Pterygota</taxon>
        <taxon>Neoptera</taxon>
        <taxon>Endopterygota</taxon>
        <taxon>Diptera</taxon>
        <taxon>Brachycera</taxon>
        <taxon>Muscomorpha</taxon>
        <taxon>Ephydroidea</taxon>
        <taxon>Drosophilidae</taxon>
        <taxon>Drosophila</taxon>
        <taxon>Sophophora</taxon>
    </lineage>
</organism>
<reference evidence="2" key="1">
    <citation type="submission" date="2025-05" db="UniProtKB">
        <authorList>
            <consortium name="RefSeq"/>
        </authorList>
    </citation>
    <scope>NUCLEOTIDE SEQUENCE [LARGE SCALE GENOMIC DNA]</scope>
    <source>
        <strain evidence="2">14028-0561.14</strain>
    </source>
</reference>
<evidence type="ECO:0000313" key="2">
    <source>
        <dbReference type="Proteomes" id="UP001652661"/>
    </source>
</evidence>
<dbReference type="Proteomes" id="UP001652661">
    <property type="component" value="Chromosome 2L"/>
</dbReference>
<evidence type="ECO:0000313" key="3">
    <source>
        <dbReference type="RefSeq" id="XP_070141600.1"/>
    </source>
</evidence>
<keyword evidence="2" id="KW-1185">Reference proteome</keyword>
<reference evidence="3" key="2">
    <citation type="submission" date="2025-08" db="UniProtKB">
        <authorList>
            <consortium name="RefSeq"/>
        </authorList>
    </citation>
    <scope>IDENTIFICATION</scope>
    <source>
        <strain evidence="3">14028-0561.14</strain>
        <tissue evidence="3">Whole fly</tissue>
    </source>
</reference>
<evidence type="ECO:0000256" key="1">
    <source>
        <dbReference type="SAM" id="MobiDB-lite"/>
    </source>
</evidence>
<feature type="compositionally biased region" description="Low complexity" evidence="1">
    <location>
        <begin position="320"/>
        <end position="339"/>
    </location>
</feature>
<dbReference type="RefSeq" id="XP_070141600.1">
    <property type="nucleotide sequence ID" value="XM_070285499.1"/>
</dbReference>